<dbReference type="AlphaFoldDB" id="A0AAD8ZV05"/>
<dbReference type="PROSITE" id="PS51421">
    <property type="entry name" value="RAS"/>
    <property type="match status" value="1"/>
</dbReference>
<feature type="non-terminal residue" evidence="15">
    <location>
        <position position="1156"/>
    </location>
</feature>
<dbReference type="Gene3D" id="3.40.50.300">
    <property type="entry name" value="P-loop containing nucleotide triphosphate hydrolases"/>
    <property type="match status" value="1"/>
</dbReference>
<comment type="catalytic activity">
    <reaction evidence="9">
        <text>GTP + H2O = GDP + phosphate + H(+)</text>
        <dbReference type="Rhea" id="RHEA:19669"/>
        <dbReference type="ChEBI" id="CHEBI:15377"/>
        <dbReference type="ChEBI" id="CHEBI:15378"/>
        <dbReference type="ChEBI" id="CHEBI:37565"/>
        <dbReference type="ChEBI" id="CHEBI:43474"/>
        <dbReference type="ChEBI" id="CHEBI:58189"/>
        <dbReference type="EC" id="3.6.5.2"/>
    </reaction>
</comment>
<evidence type="ECO:0000256" key="3">
    <source>
        <dbReference type="ARBA" id="ARBA00022723"/>
    </source>
</evidence>
<comment type="caution">
    <text evidence="15">The sequence shown here is derived from an EMBL/GenBank/DDBJ whole genome shotgun (WGS) entry which is preliminary data.</text>
</comment>
<keyword evidence="4" id="KW-0547">Nucleotide-binding</keyword>
<feature type="region of interest" description="Disordered" evidence="12">
    <location>
        <begin position="289"/>
        <end position="333"/>
    </location>
</feature>
<evidence type="ECO:0000313" key="15">
    <source>
        <dbReference type="EMBL" id="KAK1805346.1"/>
    </source>
</evidence>
<feature type="compositionally biased region" description="Polar residues" evidence="12">
    <location>
        <begin position="289"/>
        <end position="311"/>
    </location>
</feature>
<dbReference type="SMART" id="SM00249">
    <property type="entry name" value="PHD"/>
    <property type="match status" value="1"/>
</dbReference>
<feature type="coiled-coil region" evidence="11">
    <location>
        <begin position="179"/>
        <end position="213"/>
    </location>
</feature>
<dbReference type="PRINTS" id="PR00449">
    <property type="entry name" value="RASTRNSFRMNG"/>
</dbReference>
<dbReference type="PROSITE" id="PS51419">
    <property type="entry name" value="RAB"/>
    <property type="match status" value="1"/>
</dbReference>
<dbReference type="PROSITE" id="PS01359">
    <property type="entry name" value="ZF_PHD_1"/>
    <property type="match status" value="1"/>
</dbReference>
<dbReference type="Gene3D" id="3.30.40.10">
    <property type="entry name" value="Zinc/RING finger domain, C3HC4 (zinc finger)"/>
    <property type="match status" value="1"/>
</dbReference>
<dbReference type="PROSITE" id="PS50016">
    <property type="entry name" value="ZF_PHD_2"/>
    <property type="match status" value="1"/>
</dbReference>
<keyword evidence="6" id="KW-0378">Hydrolase</keyword>
<keyword evidence="8" id="KW-0342">GTP-binding</keyword>
<organism evidence="15 16">
    <name type="scientific">Electrophorus voltai</name>
    <dbReference type="NCBI Taxonomy" id="2609070"/>
    <lineage>
        <taxon>Eukaryota</taxon>
        <taxon>Metazoa</taxon>
        <taxon>Chordata</taxon>
        <taxon>Craniata</taxon>
        <taxon>Vertebrata</taxon>
        <taxon>Euteleostomi</taxon>
        <taxon>Actinopterygii</taxon>
        <taxon>Neopterygii</taxon>
        <taxon>Teleostei</taxon>
        <taxon>Ostariophysi</taxon>
        <taxon>Gymnotiformes</taxon>
        <taxon>Gymnotoidei</taxon>
        <taxon>Gymnotidae</taxon>
        <taxon>Electrophorus</taxon>
    </lineage>
</organism>
<evidence type="ECO:0000256" key="10">
    <source>
        <dbReference type="PROSITE-ProRule" id="PRU00024"/>
    </source>
</evidence>
<dbReference type="InterPro" id="IPR013083">
    <property type="entry name" value="Znf_RING/FYVE/PHD"/>
</dbReference>
<dbReference type="SUPFAM" id="SSF57903">
    <property type="entry name" value="FYVE/PHD zinc finger"/>
    <property type="match status" value="1"/>
</dbReference>
<dbReference type="InterPro" id="IPR001965">
    <property type="entry name" value="Znf_PHD"/>
</dbReference>
<evidence type="ECO:0000256" key="2">
    <source>
        <dbReference type="ARBA" id="ARBA00011984"/>
    </source>
</evidence>
<dbReference type="EMBL" id="JAROKS010000003">
    <property type="protein sequence ID" value="KAK1805346.1"/>
    <property type="molecule type" value="Genomic_DNA"/>
</dbReference>
<dbReference type="InterPro" id="IPR005225">
    <property type="entry name" value="Small_GTP-bd"/>
</dbReference>
<dbReference type="SMART" id="SM00173">
    <property type="entry name" value="RAS"/>
    <property type="match status" value="1"/>
</dbReference>
<feature type="domain" description="B box-type" evidence="14">
    <location>
        <begin position="76"/>
        <end position="116"/>
    </location>
</feature>
<keyword evidence="7" id="KW-0862">Zinc</keyword>
<evidence type="ECO:0000259" key="13">
    <source>
        <dbReference type="PROSITE" id="PS50016"/>
    </source>
</evidence>
<feature type="region of interest" description="Disordered" evidence="12">
    <location>
        <begin position="356"/>
        <end position="383"/>
    </location>
</feature>
<keyword evidence="3" id="KW-0479">Metal-binding</keyword>
<evidence type="ECO:0000256" key="1">
    <source>
        <dbReference type="ARBA" id="ARBA00008344"/>
    </source>
</evidence>
<dbReference type="GO" id="GO:0008270">
    <property type="term" value="F:zinc ion binding"/>
    <property type="evidence" value="ECO:0007669"/>
    <property type="project" value="UniProtKB-KW"/>
</dbReference>
<dbReference type="Pfam" id="PF00071">
    <property type="entry name" value="Ras"/>
    <property type="match status" value="1"/>
</dbReference>
<keyword evidence="16" id="KW-1185">Reference proteome</keyword>
<evidence type="ECO:0000259" key="14">
    <source>
        <dbReference type="PROSITE" id="PS50119"/>
    </source>
</evidence>
<evidence type="ECO:0000256" key="4">
    <source>
        <dbReference type="ARBA" id="ARBA00022741"/>
    </source>
</evidence>
<evidence type="ECO:0000256" key="5">
    <source>
        <dbReference type="ARBA" id="ARBA00022771"/>
    </source>
</evidence>
<keyword evidence="5 10" id="KW-0863">Zinc-finger</keyword>
<dbReference type="GO" id="GO:0003925">
    <property type="term" value="F:G protein activity"/>
    <property type="evidence" value="ECO:0007669"/>
    <property type="project" value="UniProtKB-EC"/>
</dbReference>
<feature type="compositionally biased region" description="Polar residues" evidence="12">
    <location>
        <begin position="421"/>
        <end position="444"/>
    </location>
</feature>
<evidence type="ECO:0000256" key="7">
    <source>
        <dbReference type="ARBA" id="ARBA00022833"/>
    </source>
</evidence>
<dbReference type="NCBIfam" id="TIGR00231">
    <property type="entry name" value="small_GTP"/>
    <property type="match status" value="1"/>
</dbReference>
<dbReference type="SMART" id="SM00502">
    <property type="entry name" value="BBC"/>
    <property type="match status" value="1"/>
</dbReference>
<evidence type="ECO:0000313" key="16">
    <source>
        <dbReference type="Proteomes" id="UP001239994"/>
    </source>
</evidence>
<evidence type="ECO:0000256" key="9">
    <source>
        <dbReference type="ARBA" id="ARBA00048098"/>
    </source>
</evidence>
<feature type="domain" description="PHD-type" evidence="13">
    <location>
        <begin position="810"/>
        <end position="858"/>
    </location>
</feature>
<evidence type="ECO:0000256" key="12">
    <source>
        <dbReference type="SAM" id="MobiDB-lite"/>
    </source>
</evidence>
<protein>
    <recommendedName>
        <fullName evidence="2">small monomeric GTPase</fullName>
        <ecNumber evidence="2">3.6.5.2</ecNumber>
    </recommendedName>
</protein>
<proteinExistence type="inferred from homology"/>
<dbReference type="GO" id="GO:0005525">
    <property type="term" value="F:GTP binding"/>
    <property type="evidence" value="ECO:0007669"/>
    <property type="project" value="UniProtKB-KW"/>
</dbReference>
<dbReference type="SUPFAM" id="SSF52540">
    <property type="entry name" value="P-loop containing nucleoside triphosphate hydrolases"/>
    <property type="match status" value="1"/>
</dbReference>
<dbReference type="SUPFAM" id="SSF57845">
    <property type="entry name" value="B-box zinc-binding domain"/>
    <property type="match status" value="1"/>
</dbReference>
<dbReference type="InterPro" id="IPR019787">
    <property type="entry name" value="Znf_PHD-finger"/>
</dbReference>
<dbReference type="InterPro" id="IPR051065">
    <property type="entry name" value="Ras-related_GTPase"/>
</dbReference>
<comment type="similarity">
    <text evidence="1">Belongs to the small GTPase superfamily. Ras family.</text>
</comment>
<keyword evidence="11" id="KW-0175">Coiled coil</keyword>
<dbReference type="PANTHER" id="PTHR45704">
    <property type="entry name" value="RAS-LIKE FAMILY MEMBER 11"/>
    <property type="match status" value="1"/>
</dbReference>
<evidence type="ECO:0000256" key="6">
    <source>
        <dbReference type="ARBA" id="ARBA00022801"/>
    </source>
</evidence>
<dbReference type="InterPro" id="IPR027417">
    <property type="entry name" value="P-loop_NTPase"/>
</dbReference>
<dbReference type="SMART" id="SM00175">
    <property type="entry name" value="RAB"/>
    <property type="match status" value="1"/>
</dbReference>
<accession>A0AAD8ZV05</accession>
<feature type="non-terminal residue" evidence="15">
    <location>
        <position position="1"/>
    </location>
</feature>
<sequence length="1156" mass="127424">PECPVCQEKYKLQDVVSNLVCGESSSVLKEGIKCGGCEDSSVTGWCEGLCAVCVAAHKRVKVACQHNVHAISPDFPHPVVCPIHKKTQVNTYCLTCDQLTCRHCPPFHHSHMLQDIPGAVRHQRTQVRRMVRKVHYKKLAAQKCLSDLGDRLLSDLEELEMNVRLQVTKTVVSLCKVIVKKAAKLLKEMEDLCEKEREKLIDQKAKIQHLQKKQEHVLAFADKALGSQDRTVLLSCKRQIHHQLQHLLEQNVFSIPTVMELKFQCNLATVKKALKAFGCIVACEVPSASYQNPSPSKNTTDSLPHSVSLPQSHRPHHFPEATPPSPKTSNPPIRARLRLASSGQYSKYPKMKRPWSYHPYHPSDSTQPSQATDKSLMPKKVSLPSSSTAASQLIPHAASFLCASAPAQPTPSATPLAVASDPTQTSYGKNTNSPSVGSHQNNSCLDGDLLKQTGDLSPAEPSFSPLRVLQTTADSTCLSVPPNGSVRSGEEMEPTLTVPDAPIRDLLINEGTNPVLIQATQDRGLMVGHTVRELEFTTSPDYHCFPPESSSTKVLLNSSADAPNSNRLEKQYSSVSASFPQFCIKSSPSTAPSQPNIILSGSDIKRFEANSCILAAQSPSTAVCQPQHTSQHENAVVSLHPGINVLQESEESLEDSLKTTCMTSTLTKDNIHSLSADHVKLPKTGVPVKEEKVNTDVGLAVPDLVDSYCFPVEEEDEENVTALLKIRNNEGNLVVLEPLGRDWLPDVTVCRLSIPDYALCSPAPVLRVLPREGSNDFQLGVIQEAEQSPALHPTLIAGCPDISCLLLANRLNCAACKLPGILVQCCMCRRSFHRECHIPPVTSLIDAKQWQCLLCRDPSNTENLELYPECNGLPNLSMPDQRKCEYLLLTLTCNKQSSTLYRSVKMSSLTDHYIDVTLVRGRLLRKLTPPYRTPAEFVSDVWLLLSTLLQSSQLAGPFCAVLFWISHTHTPLRPSQMVVQVNSRTRQSSKAMDGNQQKVEANVVLLGAENVGKSALVVRFLTRRFIGEYGDIESIYSHCDKIDGRDVCFNIWDSFCPQNGKEAGHISDRQLQWADGFILVYSICDRESFKVARQQVQRLRQAKAKLSSTAPVIIVGNKRDLQHRRAVSSEEGRLLALSAGCGFFEISAAETYHGVL</sequence>
<name>A0AAD8ZV05_9TELE</name>
<dbReference type="InterPro" id="IPR000315">
    <property type="entry name" value="Znf_B-box"/>
</dbReference>
<evidence type="ECO:0000256" key="11">
    <source>
        <dbReference type="SAM" id="Coils"/>
    </source>
</evidence>
<dbReference type="InterPro" id="IPR003649">
    <property type="entry name" value="Bbox_C"/>
</dbReference>
<gene>
    <name evidence="15" type="ORF">P4O66_019182</name>
</gene>
<dbReference type="InterPro" id="IPR001806">
    <property type="entry name" value="Small_GTPase"/>
</dbReference>
<dbReference type="InterPro" id="IPR019786">
    <property type="entry name" value="Zinc_finger_PHD-type_CS"/>
</dbReference>
<dbReference type="EC" id="3.6.5.2" evidence="2"/>
<feature type="region of interest" description="Disordered" evidence="12">
    <location>
        <begin position="407"/>
        <end position="463"/>
    </location>
</feature>
<dbReference type="Gene3D" id="3.30.160.60">
    <property type="entry name" value="Classic Zinc Finger"/>
    <property type="match status" value="1"/>
</dbReference>
<dbReference type="PROSITE" id="PS50119">
    <property type="entry name" value="ZF_BBOX"/>
    <property type="match status" value="1"/>
</dbReference>
<dbReference type="Proteomes" id="UP001239994">
    <property type="component" value="Unassembled WGS sequence"/>
</dbReference>
<dbReference type="CDD" id="cd04146">
    <property type="entry name" value="RERG_RasL11_like"/>
    <property type="match status" value="1"/>
</dbReference>
<evidence type="ECO:0000256" key="8">
    <source>
        <dbReference type="ARBA" id="ARBA00023134"/>
    </source>
</evidence>
<dbReference type="InterPro" id="IPR011011">
    <property type="entry name" value="Znf_FYVE_PHD"/>
</dbReference>
<reference evidence="15" key="1">
    <citation type="submission" date="2023-03" db="EMBL/GenBank/DDBJ databases">
        <title>Electrophorus voltai genome.</title>
        <authorList>
            <person name="Bian C."/>
        </authorList>
    </citation>
    <scope>NUCLEOTIDE SEQUENCE</scope>
    <source>
        <strain evidence="15">CB-2022</strain>
        <tissue evidence="15">Muscle</tissue>
    </source>
</reference>
<feature type="compositionally biased region" description="Polar residues" evidence="12">
    <location>
        <begin position="363"/>
        <end position="373"/>
    </location>
</feature>